<accession>X1CWF2</accession>
<dbReference type="Gene3D" id="3.40.50.980">
    <property type="match status" value="2"/>
</dbReference>
<dbReference type="GO" id="GO:0016405">
    <property type="term" value="F:CoA-ligase activity"/>
    <property type="evidence" value="ECO:0007669"/>
    <property type="project" value="TreeGrafter"/>
</dbReference>
<organism evidence="4">
    <name type="scientific">marine sediment metagenome</name>
    <dbReference type="NCBI Taxonomy" id="412755"/>
    <lineage>
        <taxon>unclassified sequences</taxon>
        <taxon>metagenomes</taxon>
        <taxon>ecological metagenomes</taxon>
    </lineage>
</organism>
<evidence type="ECO:0000313" key="4">
    <source>
        <dbReference type="EMBL" id="GAH00405.1"/>
    </source>
</evidence>
<dbReference type="InterPro" id="IPR000873">
    <property type="entry name" value="AMP-dep_synth/lig_dom"/>
</dbReference>
<name>X1CWF2_9ZZZZ</name>
<dbReference type="PROSITE" id="PS00455">
    <property type="entry name" value="AMP_BINDING"/>
    <property type="match status" value="1"/>
</dbReference>
<comment type="caution">
    <text evidence="4">The sequence shown here is derived from an EMBL/GenBank/DDBJ whole genome shotgun (WGS) entry which is preliminary data.</text>
</comment>
<reference evidence="4" key="1">
    <citation type="journal article" date="2014" name="Front. Microbiol.">
        <title>High frequency of phylogenetically diverse reductive dehalogenase-homologous genes in deep subseafloor sedimentary metagenomes.</title>
        <authorList>
            <person name="Kawai M."/>
            <person name="Futagami T."/>
            <person name="Toyoda A."/>
            <person name="Takaki Y."/>
            <person name="Nishi S."/>
            <person name="Hori S."/>
            <person name="Arai W."/>
            <person name="Tsubouchi T."/>
            <person name="Morono Y."/>
            <person name="Uchiyama I."/>
            <person name="Ito T."/>
            <person name="Fujiyama A."/>
            <person name="Inagaki F."/>
            <person name="Takami H."/>
        </authorList>
    </citation>
    <scope>NUCLEOTIDE SEQUENCE</scope>
    <source>
        <strain evidence="4">Expedition CK06-06</strain>
    </source>
</reference>
<dbReference type="Gene3D" id="2.30.38.10">
    <property type="entry name" value="Luciferase, Domain 3"/>
    <property type="match status" value="1"/>
</dbReference>
<evidence type="ECO:0000256" key="2">
    <source>
        <dbReference type="ARBA" id="ARBA00022598"/>
    </source>
</evidence>
<sequence>NPLYKELELWQRISDSKAKILITNKELYPVVKETASKTNVETLLIPDDEEVTDASWMEKLLADKPSVPTQVEIKPKEDVVTILYTGGTTGVSKGVMLTHYNLVANAIQNAVWFEWNHRDVVIGLLPFYHTWGQCTGIHSPVYAGARVITKPRFSTEELLMTIEKEQATVLYGAASVFNMLLNSPTINKYDLSSLRYVKAGAMPIPFELKERWEKSTGVKMILGYGLTEASPETHNNPPCRVKAGTIGIPIIDTDARIVDMETGTINLPLGEVGELVVKGPQVLKG</sequence>
<feature type="domain" description="AMP-dependent synthetase/ligase" evidence="3">
    <location>
        <begin position="1"/>
        <end position="285"/>
    </location>
</feature>
<dbReference type="PANTHER" id="PTHR24096:SF149">
    <property type="entry name" value="AMP-BINDING DOMAIN-CONTAINING PROTEIN-RELATED"/>
    <property type="match status" value="1"/>
</dbReference>
<comment type="similarity">
    <text evidence="1">Belongs to the ATP-dependent AMP-binding enzyme family.</text>
</comment>
<feature type="non-terminal residue" evidence="4">
    <location>
        <position position="1"/>
    </location>
</feature>
<protein>
    <recommendedName>
        <fullName evidence="3">AMP-dependent synthetase/ligase domain-containing protein</fullName>
    </recommendedName>
</protein>
<dbReference type="PANTHER" id="PTHR24096">
    <property type="entry name" value="LONG-CHAIN-FATTY-ACID--COA LIGASE"/>
    <property type="match status" value="1"/>
</dbReference>
<proteinExistence type="inferred from homology"/>
<dbReference type="SUPFAM" id="SSF56801">
    <property type="entry name" value="Acetyl-CoA synthetase-like"/>
    <property type="match status" value="1"/>
</dbReference>
<evidence type="ECO:0000259" key="3">
    <source>
        <dbReference type="Pfam" id="PF00501"/>
    </source>
</evidence>
<feature type="non-terminal residue" evidence="4">
    <location>
        <position position="285"/>
    </location>
</feature>
<dbReference type="AlphaFoldDB" id="X1CWF2"/>
<dbReference type="Pfam" id="PF00501">
    <property type="entry name" value="AMP-binding"/>
    <property type="match status" value="1"/>
</dbReference>
<evidence type="ECO:0000256" key="1">
    <source>
        <dbReference type="ARBA" id="ARBA00006432"/>
    </source>
</evidence>
<dbReference type="EMBL" id="BART01024085">
    <property type="protein sequence ID" value="GAH00405.1"/>
    <property type="molecule type" value="Genomic_DNA"/>
</dbReference>
<keyword evidence="2" id="KW-0436">Ligase</keyword>
<gene>
    <name evidence="4" type="ORF">S01H4_43628</name>
</gene>
<dbReference type="InterPro" id="IPR020845">
    <property type="entry name" value="AMP-binding_CS"/>
</dbReference>